<proteinExistence type="inferred from homology"/>
<dbReference type="InterPro" id="IPR027417">
    <property type="entry name" value="P-loop_NTPase"/>
</dbReference>
<keyword evidence="2" id="KW-0547">Nucleotide-binding</keyword>
<dbReference type="InterPro" id="IPR045058">
    <property type="entry name" value="GIMA/IAN/Toc"/>
</dbReference>
<dbReference type="PANTHER" id="PTHR10903">
    <property type="entry name" value="GTPASE, IMAP FAMILY MEMBER-RELATED"/>
    <property type="match status" value="1"/>
</dbReference>
<dbReference type="InterPro" id="IPR006703">
    <property type="entry name" value="G_AIG1"/>
</dbReference>
<dbReference type="GO" id="GO:0005525">
    <property type="term" value="F:GTP binding"/>
    <property type="evidence" value="ECO:0007669"/>
    <property type="project" value="UniProtKB-KW"/>
</dbReference>
<dbReference type="PROSITE" id="PS51720">
    <property type="entry name" value="G_AIG1"/>
    <property type="match status" value="1"/>
</dbReference>
<feature type="domain" description="AIG1-type G" evidence="5">
    <location>
        <begin position="6"/>
        <end position="214"/>
    </location>
</feature>
<keyword evidence="3" id="KW-0342">GTP-binding</keyword>
<accession>A0A9N7MGX1</accession>
<dbReference type="SUPFAM" id="SSF52540">
    <property type="entry name" value="P-loop containing nucleoside triphosphate hydrolases"/>
    <property type="match status" value="1"/>
</dbReference>
<evidence type="ECO:0000313" key="7">
    <source>
        <dbReference type="Proteomes" id="UP001153555"/>
    </source>
</evidence>
<dbReference type="EMBL" id="CACSLK010004199">
    <property type="protein sequence ID" value="CAA0809860.1"/>
    <property type="molecule type" value="Genomic_DNA"/>
</dbReference>
<feature type="coiled-coil region" evidence="4">
    <location>
        <begin position="270"/>
        <end position="297"/>
    </location>
</feature>
<dbReference type="Gene3D" id="3.40.50.300">
    <property type="entry name" value="P-loop containing nucleotide triphosphate hydrolases"/>
    <property type="match status" value="1"/>
</dbReference>
<evidence type="ECO:0000256" key="2">
    <source>
        <dbReference type="ARBA" id="ARBA00022741"/>
    </source>
</evidence>
<keyword evidence="4" id="KW-0175">Coiled coil</keyword>
<sequence length="302" mass="33962">MGGSQNEVYSIVLLGKKGNGKSSTGNSLLGKRLFKSNANFGSGTAACELQTIKLKNGPILNIIDTPGLCDMGGDEKTEKEFAKCIDMAKEGINAIVLVLSARFRFSQEEKYAIETLFELFGGKITDYMILLFTGGDNLAKNEETLDEYLGRDCPQPLKEILEKCGNRCVLFDNRTKDSRKKRKQLAELLVLVDEKEMKLRTNRVPDDANSSKHEEQSAIMMYQKQLMRMTNMIESSNMSEVTRKLELQVAEECEARLKAEAAAKDAYKQSEELRKMSDALQKAHRQLEKLRTEATNNICHIL</sequence>
<dbReference type="AlphaFoldDB" id="A0A9N7MGX1"/>
<evidence type="ECO:0000256" key="1">
    <source>
        <dbReference type="ARBA" id="ARBA00008535"/>
    </source>
</evidence>
<evidence type="ECO:0000256" key="3">
    <source>
        <dbReference type="ARBA" id="ARBA00023134"/>
    </source>
</evidence>
<reference evidence="6" key="1">
    <citation type="submission" date="2019-12" db="EMBL/GenBank/DDBJ databases">
        <authorList>
            <person name="Scholes J."/>
        </authorList>
    </citation>
    <scope>NUCLEOTIDE SEQUENCE</scope>
</reference>
<dbReference type="Pfam" id="PF04548">
    <property type="entry name" value="AIG1"/>
    <property type="match status" value="1"/>
</dbReference>
<gene>
    <name evidence="6" type="ORF">SHERM_11770</name>
</gene>
<evidence type="ECO:0000256" key="4">
    <source>
        <dbReference type="SAM" id="Coils"/>
    </source>
</evidence>
<comment type="similarity">
    <text evidence="1">Belongs to the TRAFAC class TrmE-Era-EngA-EngB-Septin-like GTPase superfamily. AIG1/Toc34/Toc159-like paraseptin GTPase family. IAN subfamily.</text>
</comment>
<evidence type="ECO:0000313" key="6">
    <source>
        <dbReference type="EMBL" id="CAA0809860.1"/>
    </source>
</evidence>
<comment type="caution">
    <text evidence="6">The sequence shown here is derived from an EMBL/GenBank/DDBJ whole genome shotgun (WGS) entry which is preliminary data.</text>
</comment>
<keyword evidence="7" id="KW-1185">Reference proteome</keyword>
<evidence type="ECO:0000259" key="5">
    <source>
        <dbReference type="PROSITE" id="PS51720"/>
    </source>
</evidence>
<organism evidence="6 7">
    <name type="scientific">Striga hermonthica</name>
    <name type="common">Purple witchweed</name>
    <name type="synonym">Buchnera hermonthica</name>
    <dbReference type="NCBI Taxonomy" id="68872"/>
    <lineage>
        <taxon>Eukaryota</taxon>
        <taxon>Viridiplantae</taxon>
        <taxon>Streptophyta</taxon>
        <taxon>Embryophyta</taxon>
        <taxon>Tracheophyta</taxon>
        <taxon>Spermatophyta</taxon>
        <taxon>Magnoliopsida</taxon>
        <taxon>eudicotyledons</taxon>
        <taxon>Gunneridae</taxon>
        <taxon>Pentapetalae</taxon>
        <taxon>asterids</taxon>
        <taxon>lamiids</taxon>
        <taxon>Lamiales</taxon>
        <taxon>Orobanchaceae</taxon>
        <taxon>Buchnereae</taxon>
        <taxon>Striga</taxon>
    </lineage>
</organism>
<protein>
    <submittedName>
        <fullName evidence="6">Avirulence induced gene (AIG1) family protein</fullName>
    </submittedName>
</protein>
<name>A0A9N7MGX1_STRHE</name>
<dbReference type="OrthoDB" id="8954335at2759"/>
<dbReference type="FunFam" id="3.40.50.300:FF:000840">
    <property type="entry name" value="Immune-associated nucleotide-binding protein 9"/>
    <property type="match status" value="1"/>
</dbReference>
<dbReference type="PANTHER" id="PTHR10903:SF184">
    <property type="entry name" value="GTP-BINDING PROTEIN A"/>
    <property type="match status" value="1"/>
</dbReference>
<dbReference type="Proteomes" id="UP001153555">
    <property type="component" value="Unassembled WGS sequence"/>
</dbReference>